<dbReference type="InterPro" id="IPR051719">
    <property type="entry name" value="CASTOR_mTORC1"/>
</dbReference>
<keyword evidence="4" id="KW-1185">Reference proteome</keyword>
<dbReference type="PANTHER" id="PTHR31131:SF6">
    <property type="entry name" value="CASTOR ACT DOMAIN-CONTAINING PROTEIN"/>
    <property type="match status" value="1"/>
</dbReference>
<evidence type="ECO:0000259" key="1">
    <source>
        <dbReference type="Pfam" id="PF13840"/>
    </source>
</evidence>
<dbReference type="SUPFAM" id="SSF55021">
    <property type="entry name" value="ACT-like"/>
    <property type="match status" value="2"/>
</dbReference>
<feature type="domain" description="A9CJY8-like N-terminal" evidence="2">
    <location>
        <begin position="9"/>
        <end position="56"/>
    </location>
</feature>
<accession>A0ABW3YJN1</accession>
<dbReference type="EMBL" id="JBHTMP010000035">
    <property type="protein sequence ID" value="MFD1323687.1"/>
    <property type="molecule type" value="Genomic_DNA"/>
</dbReference>
<dbReference type="RefSeq" id="WP_377573053.1">
    <property type="nucleotide sequence ID" value="NZ_JBHTMP010000035.1"/>
</dbReference>
<comment type="caution">
    <text evidence="3">The sequence shown here is derived from an EMBL/GenBank/DDBJ whole genome shotgun (WGS) entry which is preliminary data.</text>
</comment>
<proteinExistence type="predicted"/>
<dbReference type="InterPro" id="IPR016540">
    <property type="entry name" value="UCP008459"/>
</dbReference>
<sequence length="130" mass="13520">MLDVALLPEEYAVCRLPTGSSVPAGLLSGPTDPGIVSVSWTADEISIICPADRVPAEATVETPWRCLQVAGPMDLALTGILASLVVPLADARVNIVAFSTYDTDYLLVPSVRLAEALAALTHAGHRVAGI</sequence>
<dbReference type="Pfam" id="PF21631">
    <property type="entry name" value="A9CJY8-like_N"/>
    <property type="match status" value="1"/>
</dbReference>
<evidence type="ECO:0000313" key="3">
    <source>
        <dbReference type="EMBL" id="MFD1323687.1"/>
    </source>
</evidence>
<evidence type="ECO:0000313" key="4">
    <source>
        <dbReference type="Proteomes" id="UP001597260"/>
    </source>
</evidence>
<evidence type="ECO:0000259" key="2">
    <source>
        <dbReference type="Pfam" id="PF21631"/>
    </source>
</evidence>
<reference evidence="4" key="1">
    <citation type="journal article" date="2019" name="Int. J. Syst. Evol. Microbiol.">
        <title>The Global Catalogue of Microorganisms (GCM) 10K type strain sequencing project: providing services to taxonomists for standard genome sequencing and annotation.</title>
        <authorList>
            <consortium name="The Broad Institute Genomics Platform"/>
            <consortium name="The Broad Institute Genome Sequencing Center for Infectious Disease"/>
            <person name="Wu L."/>
            <person name="Ma J."/>
        </authorList>
    </citation>
    <scope>NUCLEOTIDE SEQUENCE [LARGE SCALE GENOMIC DNA]</scope>
    <source>
        <strain evidence="4">JCM 31037</strain>
    </source>
</reference>
<dbReference type="PIRSF" id="PIRSF008459">
    <property type="entry name" value="UCP008459"/>
    <property type="match status" value="1"/>
</dbReference>
<gene>
    <name evidence="3" type="ORF">ACFQ4H_21605</name>
</gene>
<dbReference type="PANTHER" id="PTHR31131">
    <property type="entry name" value="CHROMOSOME 1, WHOLE GENOME SHOTGUN SEQUENCE"/>
    <property type="match status" value="1"/>
</dbReference>
<protein>
    <submittedName>
        <fullName evidence="3">ACT domain-containing protein</fullName>
    </submittedName>
</protein>
<dbReference type="Proteomes" id="UP001597260">
    <property type="component" value="Unassembled WGS sequence"/>
</dbReference>
<dbReference type="InterPro" id="IPR045865">
    <property type="entry name" value="ACT-like_dom_sf"/>
</dbReference>
<organism evidence="3 4">
    <name type="scientific">Micromonospora sonneratiae</name>
    <dbReference type="NCBI Taxonomy" id="1184706"/>
    <lineage>
        <taxon>Bacteria</taxon>
        <taxon>Bacillati</taxon>
        <taxon>Actinomycetota</taxon>
        <taxon>Actinomycetes</taxon>
        <taxon>Micromonosporales</taxon>
        <taxon>Micromonosporaceae</taxon>
        <taxon>Micromonospora</taxon>
    </lineage>
</organism>
<dbReference type="InterPro" id="IPR027795">
    <property type="entry name" value="CASTOR_ACT_dom"/>
</dbReference>
<feature type="domain" description="CASTOR ACT" evidence="1">
    <location>
        <begin position="60"/>
        <end position="121"/>
    </location>
</feature>
<name>A0ABW3YJN1_9ACTN</name>
<dbReference type="Pfam" id="PF13840">
    <property type="entry name" value="ACT_7"/>
    <property type="match status" value="1"/>
</dbReference>
<dbReference type="InterPro" id="IPR049447">
    <property type="entry name" value="A9CJY8-like_N"/>
</dbReference>
<dbReference type="Gene3D" id="3.30.2130.10">
    <property type="entry name" value="VC0802-like"/>
    <property type="match status" value="1"/>
</dbReference>